<protein>
    <submittedName>
        <fullName evidence="2">Uncharacterized protein</fullName>
    </submittedName>
</protein>
<organism evidence="2 3">
    <name type="scientific">Sinorhizobium psoraleae</name>
    <dbReference type="NCBI Taxonomy" id="520838"/>
    <lineage>
        <taxon>Bacteria</taxon>
        <taxon>Pseudomonadati</taxon>
        <taxon>Pseudomonadota</taxon>
        <taxon>Alphaproteobacteria</taxon>
        <taxon>Hyphomicrobiales</taxon>
        <taxon>Rhizobiaceae</taxon>
        <taxon>Sinorhizobium/Ensifer group</taxon>
        <taxon>Sinorhizobium</taxon>
    </lineage>
</organism>
<feature type="compositionally biased region" description="Polar residues" evidence="1">
    <location>
        <begin position="1"/>
        <end position="11"/>
    </location>
</feature>
<name>A0ABT4KNZ0_9HYPH</name>
<keyword evidence="3" id="KW-1185">Reference proteome</keyword>
<reference evidence="2" key="1">
    <citation type="submission" date="2022-10" db="EMBL/GenBank/DDBJ databases">
        <title>Whole genome sequencing of three plant growth promoting bacteria isolated from Vachellia tortilis subsp. raddiana in Morocco.</title>
        <authorList>
            <person name="Hnini M."/>
            <person name="Zouagui R."/>
            <person name="Zouagui H."/>
            <person name="Chemao Elfihri M.-W."/>
            <person name="Ibrahimi A."/>
            <person name="Sbabou L."/>
            <person name="Aurag J."/>
        </authorList>
    </citation>
    <scope>NUCLEOTIDE SEQUENCE</scope>
    <source>
        <strain evidence="2">LMR678</strain>
    </source>
</reference>
<sequence length="128" mass="13757">MLQTYVQSPNGLTRAAAQRQREVGPSTVVARAERKSDAPQGASEARKKLRPNMEVRHQIRDQLTRRVIGGSVVASCFVMAVPSFAAADDVRFSSDDGNFVVLGGIGLANIKAQEFVYPAAGRAQTRVG</sequence>
<gene>
    <name evidence="2" type="ORF">O3W52_27515</name>
</gene>
<evidence type="ECO:0000256" key="1">
    <source>
        <dbReference type="SAM" id="MobiDB-lite"/>
    </source>
</evidence>
<evidence type="ECO:0000313" key="2">
    <source>
        <dbReference type="EMBL" id="MCZ4093568.1"/>
    </source>
</evidence>
<feature type="region of interest" description="Disordered" evidence="1">
    <location>
        <begin position="1"/>
        <end position="50"/>
    </location>
</feature>
<dbReference type="RefSeq" id="WP_269285357.1">
    <property type="nucleotide sequence ID" value="NZ_JAPVOI010000005.1"/>
</dbReference>
<proteinExistence type="predicted"/>
<dbReference type="EMBL" id="JAPVOI010000005">
    <property type="protein sequence ID" value="MCZ4093568.1"/>
    <property type="molecule type" value="Genomic_DNA"/>
</dbReference>
<dbReference type="Proteomes" id="UP001079430">
    <property type="component" value="Unassembled WGS sequence"/>
</dbReference>
<comment type="caution">
    <text evidence="2">The sequence shown here is derived from an EMBL/GenBank/DDBJ whole genome shotgun (WGS) entry which is preliminary data.</text>
</comment>
<evidence type="ECO:0000313" key="3">
    <source>
        <dbReference type="Proteomes" id="UP001079430"/>
    </source>
</evidence>
<accession>A0ABT4KNZ0</accession>